<sequence>MPVVHFENLEVTLPDVSVEELSTDQRYLYEICSGISKGIISLSLSKKDPGKMSHARWLTTANGILRLYVSTEFPSTNLKVLTEYKWIFAHPENILLAMLADDRKHVRELGLRRILKYVPDEIRILKYACHSQAVERNVKLVTEVCGSEARDGFIRSRITSRDALPKFDTKREYFQVL</sequence>
<protein>
    <submittedName>
        <fullName evidence="1">Uncharacterized protein</fullName>
    </submittedName>
</protein>
<proteinExistence type="predicted"/>
<dbReference type="PANTHER" id="PTHR46409:SF1">
    <property type="entry name" value="HTH PSQ-TYPE DOMAIN-CONTAINING PROTEIN"/>
    <property type="match status" value="1"/>
</dbReference>
<keyword evidence="2" id="KW-1185">Reference proteome</keyword>
<name>A0AAN7SK91_9COLE</name>
<dbReference type="Proteomes" id="UP001353858">
    <property type="component" value="Unassembled WGS sequence"/>
</dbReference>
<accession>A0AAN7SK91</accession>
<gene>
    <name evidence="1" type="ORF">RN001_000010</name>
</gene>
<reference evidence="2" key="1">
    <citation type="submission" date="2023-01" db="EMBL/GenBank/DDBJ databases">
        <title>Key to firefly adult light organ development and bioluminescence: homeobox transcription factors regulate luciferase expression and transportation to peroxisome.</title>
        <authorList>
            <person name="Fu X."/>
        </authorList>
    </citation>
    <scope>NUCLEOTIDE SEQUENCE [LARGE SCALE GENOMIC DNA]</scope>
</reference>
<evidence type="ECO:0000313" key="2">
    <source>
        <dbReference type="Proteomes" id="UP001353858"/>
    </source>
</evidence>
<comment type="caution">
    <text evidence="1">The sequence shown here is derived from an EMBL/GenBank/DDBJ whole genome shotgun (WGS) entry which is preliminary data.</text>
</comment>
<dbReference type="PANTHER" id="PTHR46409">
    <property type="entry name" value="HTH PSQ-TYPE DOMAIN-CONTAINING PROTEIN"/>
    <property type="match status" value="1"/>
</dbReference>
<organism evidence="1 2">
    <name type="scientific">Aquatica leii</name>
    <dbReference type="NCBI Taxonomy" id="1421715"/>
    <lineage>
        <taxon>Eukaryota</taxon>
        <taxon>Metazoa</taxon>
        <taxon>Ecdysozoa</taxon>
        <taxon>Arthropoda</taxon>
        <taxon>Hexapoda</taxon>
        <taxon>Insecta</taxon>
        <taxon>Pterygota</taxon>
        <taxon>Neoptera</taxon>
        <taxon>Endopterygota</taxon>
        <taxon>Coleoptera</taxon>
        <taxon>Polyphaga</taxon>
        <taxon>Elateriformia</taxon>
        <taxon>Elateroidea</taxon>
        <taxon>Lampyridae</taxon>
        <taxon>Luciolinae</taxon>
        <taxon>Aquatica</taxon>
    </lineage>
</organism>
<evidence type="ECO:0000313" key="1">
    <source>
        <dbReference type="EMBL" id="KAK4883739.1"/>
    </source>
</evidence>
<dbReference type="AlphaFoldDB" id="A0AAN7SK91"/>
<dbReference type="EMBL" id="JARPUR010000001">
    <property type="protein sequence ID" value="KAK4883739.1"/>
    <property type="molecule type" value="Genomic_DNA"/>
</dbReference>